<keyword evidence="3" id="KW-1185">Reference proteome</keyword>
<sequence length="187" mass="20301">MGLNWLAALFGGGRNVVAETAEVFRVNAEKQSGRVHEAGNAALAQFAAEFGGTRTTWFDGFVDGLNRLPRPLMAFGTIGLFAAAMADPVWFAARMVALQQVPEPLWYLLGAIVGFFFGARELHKSRSIQAPRPEAVRNAVETIREIEGLGAEPAPVTEQPEPRARRPPGSNPALDAIIARRQERKAP</sequence>
<dbReference type="RefSeq" id="WP_089883841.1">
    <property type="nucleotide sequence ID" value="NZ_FNPF01000010.1"/>
</dbReference>
<protein>
    <submittedName>
        <fullName evidence="2">Holin of 3TMs, for gene-transfer release</fullName>
    </submittedName>
</protein>
<feature type="compositionally biased region" description="Basic and acidic residues" evidence="1">
    <location>
        <begin position="178"/>
        <end position="187"/>
    </location>
</feature>
<dbReference type="EMBL" id="FNPF01000010">
    <property type="protein sequence ID" value="SDY55062.1"/>
    <property type="molecule type" value="Genomic_DNA"/>
</dbReference>
<evidence type="ECO:0000313" key="3">
    <source>
        <dbReference type="Proteomes" id="UP000199286"/>
    </source>
</evidence>
<gene>
    <name evidence="2" type="ORF">SAMN05444340_11081</name>
</gene>
<proteinExistence type="predicted"/>
<dbReference type="AlphaFoldDB" id="A0A1H3KS88"/>
<organism evidence="2 3">
    <name type="scientific">Citreimonas salinaria</name>
    <dbReference type="NCBI Taxonomy" id="321339"/>
    <lineage>
        <taxon>Bacteria</taxon>
        <taxon>Pseudomonadati</taxon>
        <taxon>Pseudomonadota</taxon>
        <taxon>Alphaproteobacteria</taxon>
        <taxon>Rhodobacterales</taxon>
        <taxon>Roseobacteraceae</taxon>
        <taxon>Citreimonas</taxon>
    </lineage>
</organism>
<name>A0A1H3KS88_9RHOB</name>
<feature type="region of interest" description="Disordered" evidence="1">
    <location>
        <begin position="146"/>
        <end position="187"/>
    </location>
</feature>
<accession>A0A1H3KS88</accession>
<dbReference type="InterPro" id="IPR021497">
    <property type="entry name" value="GTA_holin_3TM"/>
</dbReference>
<dbReference type="Pfam" id="PF11351">
    <property type="entry name" value="GTA_holin_3TM"/>
    <property type="match status" value="1"/>
</dbReference>
<dbReference type="Proteomes" id="UP000199286">
    <property type="component" value="Unassembled WGS sequence"/>
</dbReference>
<dbReference type="OrthoDB" id="7355053at2"/>
<evidence type="ECO:0000256" key="1">
    <source>
        <dbReference type="SAM" id="MobiDB-lite"/>
    </source>
</evidence>
<evidence type="ECO:0000313" key="2">
    <source>
        <dbReference type="EMBL" id="SDY55062.1"/>
    </source>
</evidence>
<reference evidence="2 3" key="1">
    <citation type="submission" date="2016-10" db="EMBL/GenBank/DDBJ databases">
        <authorList>
            <person name="de Groot N.N."/>
        </authorList>
    </citation>
    <scope>NUCLEOTIDE SEQUENCE [LARGE SCALE GENOMIC DNA]</scope>
    <source>
        <strain evidence="2 3">DSM 26880</strain>
    </source>
</reference>
<dbReference type="STRING" id="321339.SAMN05444340_11081"/>